<organism evidence="3 4">
    <name type="scientific">Persicimonas caeni</name>
    <dbReference type="NCBI Taxonomy" id="2292766"/>
    <lineage>
        <taxon>Bacteria</taxon>
        <taxon>Deltaproteobacteria</taxon>
        <taxon>Bradymonadales</taxon>
        <taxon>Bradymonadaceae</taxon>
        <taxon>Persicimonas</taxon>
    </lineage>
</organism>
<dbReference type="AlphaFoldDB" id="A0A4Y6PWG4"/>
<keyword evidence="4" id="KW-1185">Reference proteome</keyword>
<sequence>MELLDQTDDATTAAPPAQAPTDEAQPEHDEQRQEDEALNCAACGQEVTHTKHRTSVGGQFAHTCVNPAGILFEIGCFKEADGCREIGPESDDFSWFDGYVWQVAICTNCKTHLGWRFWSSDNEFYGLILNRLS</sequence>
<dbReference type="Proteomes" id="UP000315995">
    <property type="component" value="Chromosome"/>
</dbReference>
<dbReference type="CDD" id="cd15777">
    <property type="entry name" value="CRBN_C_like"/>
    <property type="match status" value="1"/>
</dbReference>
<evidence type="ECO:0000313" key="4">
    <source>
        <dbReference type="Proteomes" id="UP000315995"/>
    </source>
</evidence>
<dbReference type="InterPro" id="IPR034750">
    <property type="entry name" value="CULT"/>
</dbReference>
<protein>
    <recommendedName>
        <fullName evidence="2">CULT domain-containing protein</fullName>
    </recommendedName>
</protein>
<name>A0A4Y6PWG4_PERCE</name>
<evidence type="ECO:0000256" key="1">
    <source>
        <dbReference type="SAM" id="MobiDB-lite"/>
    </source>
</evidence>
<accession>A0A4Y6PWG4</accession>
<dbReference type="Gene3D" id="2.170.150.20">
    <property type="entry name" value="Peptide methionine sulfoxide reductase"/>
    <property type="match status" value="1"/>
</dbReference>
<proteinExistence type="predicted"/>
<dbReference type="EMBL" id="CP041186">
    <property type="protein sequence ID" value="QDG52681.1"/>
    <property type="molecule type" value="Genomic_DNA"/>
</dbReference>
<evidence type="ECO:0000313" key="3">
    <source>
        <dbReference type="EMBL" id="QDG52681.1"/>
    </source>
</evidence>
<feature type="compositionally biased region" description="Low complexity" evidence="1">
    <location>
        <begin position="9"/>
        <end position="23"/>
    </location>
</feature>
<feature type="compositionally biased region" description="Basic and acidic residues" evidence="1">
    <location>
        <begin position="25"/>
        <end position="35"/>
    </location>
</feature>
<reference evidence="3 4" key="1">
    <citation type="submission" date="2019-06" db="EMBL/GenBank/DDBJ databases">
        <title>Persicimonas caeni gen. nov., sp. nov., a predatory bacterium isolated from solar saltern.</title>
        <authorList>
            <person name="Wang S."/>
        </authorList>
    </citation>
    <scope>NUCLEOTIDE SEQUENCE [LARGE SCALE GENOMIC DNA]</scope>
    <source>
        <strain evidence="3 4">YN101</strain>
    </source>
</reference>
<dbReference type="PROSITE" id="PS51788">
    <property type="entry name" value="CULT"/>
    <property type="match status" value="1"/>
</dbReference>
<gene>
    <name evidence="3" type="ORF">FIV42_18625</name>
</gene>
<evidence type="ECO:0000259" key="2">
    <source>
        <dbReference type="PROSITE" id="PS51788"/>
    </source>
</evidence>
<feature type="domain" description="CULT" evidence="2">
    <location>
        <begin position="35"/>
        <end position="133"/>
    </location>
</feature>
<feature type="region of interest" description="Disordered" evidence="1">
    <location>
        <begin position="1"/>
        <end position="36"/>
    </location>
</feature>
<accession>A0A5B8YBR4</accession>
<dbReference type="OrthoDB" id="6197001at2"/>
<dbReference type="FunFam" id="2.170.150.20:FF:000007">
    <property type="entry name" value="Protein cereblon"/>
    <property type="match status" value="1"/>
</dbReference>
<dbReference type="RefSeq" id="WP_141199146.1">
    <property type="nucleotide sequence ID" value="NZ_CP041186.1"/>
</dbReference>